<keyword evidence="6" id="KW-1185">Reference proteome</keyword>
<evidence type="ECO:0000259" key="4">
    <source>
        <dbReference type="PROSITE" id="PS50222"/>
    </source>
</evidence>
<dbReference type="InterPro" id="IPR050230">
    <property type="entry name" value="CALM/Myosin/TropC-like"/>
</dbReference>
<keyword evidence="1" id="KW-0677">Repeat</keyword>
<dbReference type="AlphaFoldDB" id="A0A210PKQ7"/>
<dbReference type="OrthoDB" id="26525at2759"/>
<evidence type="ECO:0000256" key="3">
    <source>
        <dbReference type="ARBA" id="ARBA00023179"/>
    </source>
</evidence>
<feature type="domain" description="EF-hand" evidence="4">
    <location>
        <begin position="8"/>
        <end position="43"/>
    </location>
</feature>
<dbReference type="SMART" id="SM00054">
    <property type="entry name" value="EFh"/>
    <property type="match status" value="4"/>
</dbReference>
<feature type="domain" description="EF-hand" evidence="4">
    <location>
        <begin position="44"/>
        <end position="79"/>
    </location>
</feature>
<reference evidence="5 6" key="1">
    <citation type="journal article" date="2017" name="Nat. Ecol. Evol.">
        <title>Scallop genome provides insights into evolution of bilaterian karyotype and development.</title>
        <authorList>
            <person name="Wang S."/>
            <person name="Zhang J."/>
            <person name="Jiao W."/>
            <person name="Li J."/>
            <person name="Xun X."/>
            <person name="Sun Y."/>
            <person name="Guo X."/>
            <person name="Huan P."/>
            <person name="Dong B."/>
            <person name="Zhang L."/>
            <person name="Hu X."/>
            <person name="Sun X."/>
            <person name="Wang J."/>
            <person name="Zhao C."/>
            <person name="Wang Y."/>
            <person name="Wang D."/>
            <person name="Huang X."/>
            <person name="Wang R."/>
            <person name="Lv J."/>
            <person name="Li Y."/>
            <person name="Zhang Z."/>
            <person name="Liu B."/>
            <person name="Lu W."/>
            <person name="Hui Y."/>
            <person name="Liang J."/>
            <person name="Zhou Z."/>
            <person name="Hou R."/>
            <person name="Li X."/>
            <person name="Liu Y."/>
            <person name="Li H."/>
            <person name="Ning X."/>
            <person name="Lin Y."/>
            <person name="Zhao L."/>
            <person name="Xing Q."/>
            <person name="Dou J."/>
            <person name="Li Y."/>
            <person name="Mao J."/>
            <person name="Guo H."/>
            <person name="Dou H."/>
            <person name="Li T."/>
            <person name="Mu C."/>
            <person name="Jiang W."/>
            <person name="Fu Q."/>
            <person name="Fu X."/>
            <person name="Miao Y."/>
            <person name="Liu J."/>
            <person name="Yu Q."/>
            <person name="Li R."/>
            <person name="Liao H."/>
            <person name="Li X."/>
            <person name="Kong Y."/>
            <person name="Jiang Z."/>
            <person name="Chourrout D."/>
            <person name="Li R."/>
            <person name="Bao Z."/>
        </authorList>
    </citation>
    <scope>NUCLEOTIDE SEQUENCE [LARGE SCALE GENOMIC DNA]</scope>
    <source>
        <strain evidence="5 6">PY_sf001</strain>
    </source>
</reference>
<evidence type="ECO:0000256" key="1">
    <source>
        <dbReference type="ARBA" id="ARBA00022737"/>
    </source>
</evidence>
<dbReference type="SUPFAM" id="SSF47473">
    <property type="entry name" value="EF-hand"/>
    <property type="match status" value="1"/>
</dbReference>
<comment type="caution">
    <text evidence="5">The sequence shown here is derived from an EMBL/GenBank/DDBJ whole genome shotgun (WGS) entry which is preliminary data.</text>
</comment>
<evidence type="ECO:0000313" key="6">
    <source>
        <dbReference type="Proteomes" id="UP000242188"/>
    </source>
</evidence>
<protein>
    <submittedName>
        <fullName evidence="5">Calmodulin</fullName>
    </submittedName>
</protein>
<evidence type="ECO:0000256" key="2">
    <source>
        <dbReference type="ARBA" id="ARBA00022837"/>
    </source>
</evidence>
<sequence length="152" mass="17411">MSQEVVDEKRECLRLSFNHFDKDGSGTITVDEIGKLFQALGQNPTNEQIEHMIKEADTDNSGSINFVEFEKYVNRQKECNQTKKQQEDDLKSAFAIMDRNGNGFISKKELRKVVKCCGERLSDEEIEEMMSIADTDEDGKIDCNEFVKAMLQ</sequence>
<feature type="domain" description="EF-hand" evidence="4">
    <location>
        <begin position="85"/>
        <end position="120"/>
    </location>
</feature>
<dbReference type="EMBL" id="NEDP02005595">
    <property type="protein sequence ID" value="OWF37071.1"/>
    <property type="molecule type" value="Genomic_DNA"/>
</dbReference>
<proteinExistence type="predicted"/>
<dbReference type="GO" id="GO:0016460">
    <property type="term" value="C:myosin II complex"/>
    <property type="evidence" value="ECO:0007669"/>
    <property type="project" value="TreeGrafter"/>
</dbReference>
<dbReference type="PANTHER" id="PTHR23048">
    <property type="entry name" value="MYOSIN LIGHT CHAIN 1, 3"/>
    <property type="match status" value="1"/>
</dbReference>
<dbReference type="PROSITE" id="PS50222">
    <property type="entry name" value="EF_HAND_2"/>
    <property type="match status" value="4"/>
</dbReference>
<dbReference type="CDD" id="cd00051">
    <property type="entry name" value="EFh"/>
    <property type="match status" value="2"/>
</dbReference>
<dbReference type="GO" id="GO:0005509">
    <property type="term" value="F:calcium ion binding"/>
    <property type="evidence" value="ECO:0007669"/>
    <property type="project" value="InterPro"/>
</dbReference>
<organism evidence="5 6">
    <name type="scientific">Mizuhopecten yessoensis</name>
    <name type="common">Japanese scallop</name>
    <name type="synonym">Patinopecten yessoensis</name>
    <dbReference type="NCBI Taxonomy" id="6573"/>
    <lineage>
        <taxon>Eukaryota</taxon>
        <taxon>Metazoa</taxon>
        <taxon>Spiralia</taxon>
        <taxon>Lophotrochozoa</taxon>
        <taxon>Mollusca</taxon>
        <taxon>Bivalvia</taxon>
        <taxon>Autobranchia</taxon>
        <taxon>Pteriomorphia</taxon>
        <taxon>Pectinida</taxon>
        <taxon>Pectinoidea</taxon>
        <taxon>Pectinidae</taxon>
        <taxon>Mizuhopecten</taxon>
    </lineage>
</organism>
<dbReference type="InterPro" id="IPR018247">
    <property type="entry name" value="EF_Hand_1_Ca_BS"/>
</dbReference>
<accession>A0A210PKQ7</accession>
<dbReference type="Proteomes" id="UP000242188">
    <property type="component" value="Unassembled WGS sequence"/>
</dbReference>
<dbReference type="STRING" id="6573.A0A210PKQ7"/>
<gene>
    <name evidence="5" type="ORF">KP79_PYT09761</name>
</gene>
<evidence type="ECO:0000313" key="5">
    <source>
        <dbReference type="EMBL" id="OWF37071.1"/>
    </source>
</evidence>
<dbReference type="Pfam" id="PF13499">
    <property type="entry name" value="EF-hand_7"/>
    <property type="match status" value="2"/>
</dbReference>
<dbReference type="PROSITE" id="PS00018">
    <property type="entry name" value="EF_HAND_1"/>
    <property type="match status" value="4"/>
</dbReference>
<dbReference type="Gene3D" id="1.10.238.10">
    <property type="entry name" value="EF-hand"/>
    <property type="match status" value="2"/>
</dbReference>
<keyword evidence="3" id="KW-0514">Muscle protein</keyword>
<dbReference type="PANTHER" id="PTHR23048:SF0">
    <property type="entry name" value="CALMODULIN LIKE 3"/>
    <property type="match status" value="1"/>
</dbReference>
<keyword evidence="2" id="KW-0106">Calcium</keyword>
<dbReference type="InterPro" id="IPR002048">
    <property type="entry name" value="EF_hand_dom"/>
</dbReference>
<feature type="domain" description="EF-hand" evidence="4">
    <location>
        <begin position="121"/>
        <end position="152"/>
    </location>
</feature>
<name>A0A210PKQ7_MIZYE</name>
<dbReference type="FunFam" id="1.10.238.10:FF:000001">
    <property type="entry name" value="Calmodulin 1"/>
    <property type="match status" value="1"/>
</dbReference>
<dbReference type="InterPro" id="IPR011992">
    <property type="entry name" value="EF-hand-dom_pair"/>
</dbReference>